<proteinExistence type="predicted"/>
<gene>
    <name evidence="10" type="primary">Nup58</name>
    <name evidence="10" type="ORF">ATRCLA_R02532</name>
</gene>
<evidence type="ECO:0000256" key="1">
    <source>
        <dbReference type="ARBA" id="ARBA00004567"/>
    </source>
</evidence>
<dbReference type="PANTHER" id="PTHR13437">
    <property type="entry name" value="NUCLEOPORIN P58/P45 NUCLEOPORIN-LIKE PROTEIN 1"/>
    <property type="match status" value="1"/>
</dbReference>
<keyword evidence="4" id="KW-0653">Protein transport</keyword>
<evidence type="ECO:0000313" key="11">
    <source>
        <dbReference type="Proteomes" id="UP000658642"/>
    </source>
</evidence>
<keyword evidence="2" id="KW-0813">Transport</keyword>
<feature type="coiled-coil region" evidence="8">
    <location>
        <begin position="304"/>
        <end position="331"/>
    </location>
</feature>
<evidence type="ECO:0000256" key="6">
    <source>
        <dbReference type="ARBA" id="ARBA00023132"/>
    </source>
</evidence>
<comment type="caution">
    <text evidence="10">The sequence shown here is derived from an EMBL/GenBank/DDBJ whole genome shotgun (WGS) entry which is preliminary data.</text>
</comment>
<name>A0A852NQS8_9PASS</name>
<evidence type="ECO:0000256" key="8">
    <source>
        <dbReference type="SAM" id="Coils"/>
    </source>
</evidence>
<feature type="region of interest" description="Disordered" evidence="9">
    <location>
        <begin position="174"/>
        <end position="196"/>
    </location>
</feature>
<evidence type="ECO:0000256" key="7">
    <source>
        <dbReference type="ARBA" id="ARBA00023242"/>
    </source>
</evidence>
<dbReference type="Gene3D" id="6.10.140.1350">
    <property type="match status" value="1"/>
</dbReference>
<dbReference type="GO" id="GO:0015031">
    <property type="term" value="P:protein transport"/>
    <property type="evidence" value="ECO:0007669"/>
    <property type="project" value="UniProtKB-KW"/>
</dbReference>
<dbReference type="AlphaFoldDB" id="A0A852NQS8"/>
<evidence type="ECO:0000256" key="5">
    <source>
        <dbReference type="ARBA" id="ARBA00023010"/>
    </source>
</evidence>
<organism evidence="10 11">
    <name type="scientific">Atrichornis clamosus</name>
    <dbReference type="NCBI Taxonomy" id="449594"/>
    <lineage>
        <taxon>Eukaryota</taxon>
        <taxon>Metazoa</taxon>
        <taxon>Chordata</taxon>
        <taxon>Craniata</taxon>
        <taxon>Vertebrata</taxon>
        <taxon>Euteleostomi</taxon>
        <taxon>Archelosauria</taxon>
        <taxon>Archosauria</taxon>
        <taxon>Dinosauria</taxon>
        <taxon>Saurischia</taxon>
        <taxon>Theropoda</taxon>
        <taxon>Coelurosauria</taxon>
        <taxon>Aves</taxon>
        <taxon>Neognathae</taxon>
        <taxon>Neoaves</taxon>
        <taxon>Telluraves</taxon>
        <taxon>Australaves</taxon>
        <taxon>Passeriformes</taxon>
        <taxon>Menuridae</taxon>
        <taxon>Atrichornis</taxon>
    </lineage>
</organism>
<dbReference type="GO" id="GO:0017056">
    <property type="term" value="F:structural constituent of nuclear pore"/>
    <property type="evidence" value="ECO:0007669"/>
    <property type="project" value="InterPro"/>
</dbReference>
<dbReference type="OrthoDB" id="2538017at2759"/>
<keyword evidence="5" id="KW-0811">Translocation</keyword>
<evidence type="ECO:0000256" key="9">
    <source>
        <dbReference type="SAM" id="MobiDB-lite"/>
    </source>
</evidence>
<dbReference type="InterPro" id="IPR024882">
    <property type="entry name" value="NUP58/p45/49"/>
</dbReference>
<comment type="subcellular location">
    <subcellularLocation>
        <location evidence="1">Nucleus</location>
        <location evidence="1">Nuclear pore complex</location>
    </subcellularLocation>
</comment>
<evidence type="ECO:0000256" key="4">
    <source>
        <dbReference type="ARBA" id="ARBA00022927"/>
    </source>
</evidence>
<keyword evidence="3" id="KW-0509">mRNA transport</keyword>
<dbReference type="Pfam" id="PF15967">
    <property type="entry name" value="Nucleoporin_FG2"/>
    <property type="match status" value="1"/>
</dbReference>
<protein>
    <submittedName>
        <fullName evidence="10">NUP58 protein</fullName>
    </submittedName>
</protein>
<reference evidence="10" key="1">
    <citation type="submission" date="2020-02" db="EMBL/GenBank/DDBJ databases">
        <title>Bird 10,000 Genomes (B10K) Project - Family phase.</title>
        <authorList>
            <person name="Zhang G."/>
        </authorList>
    </citation>
    <scope>NUCLEOTIDE SEQUENCE</scope>
    <source>
        <strain evidence="10">B10K-DU-029-61</strain>
        <tissue evidence="10">Blood</tissue>
    </source>
</reference>
<feature type="region of interest" description="Disordered" evidence="9">
    <location>
        <begin position="531"/>
        <end position="553"/>
    </location>
</feature>
<dbReference type="GO" id="GO:0051028">
    <property type="term" value="P:mRNA transport"/>
    <property type="evidence" value="ECO:0007669"/>
    <property type="project" value="UniProtKB-KW"/>
</dbReference>
<keyword evidence="6" id="KW-0906">Nuclear pore complex</keyword>
<feature type="non-terminal residue" evidence="10">
    <location>
        <position position="553"/>
    </location>
</feature>
<accession>A0A852NQS8</accession>
<dbReference type="PANTHER" id="PTHR13437:SF2">
    <property type="entry name" value="NUCLEOPORIN P58_P45"/>
    <property type="match status" value="1"/>
</dbReference>
<evidence type="ECO:0000256" key="2">
    <source>
        <dbReference type="ARBA" id="ARBA00022448"/>
    </source>
</evidence>
<keyword evidence="8" id="KW-0175">Coiled coil</keyword>
<sequence length="553" mass="56300">SSTGGLNFGTLGSSTATATTSAPSLGFGSGLFGSKSTTGFTLGSTSTVITGSGFLLGTPATTSAATTGFSLGFNKPAGSATPFALPVTSTSAGGLSLSSALTSTPAAGTTGFTLNLGGTTAPTTTASTGLSLGGALAGLGGSLFQNTSTAATGLGQNALGLTLGSTAAPSTTANEGLGGIDFSSSSDKKSKDSKALKDENLPPVICQDVENLQKFVKEQKQVQEEISRMSSKAMLKVQEDIKALKQLLSVVASGLQRNTLNIDKLKVETAQELKNAEIALRTQKTPPGLQHENTAPADYFRILVEQFEVQLQQYRQQIEELENHLATQANNSHITPQDLSMAMQKIYQTFVALAAQLQSIHENVKMLKDQYLGYRKSFLGDAMDVFEARRTEAKKWQSAPRVTTGPTPFSNIPNAAAVAMAATLTQQQQPATGPQPSLGVSFGTPFGSGIGTGLQSSGLGSSSLGGFGSSSAFGSSATGASSFGFGTTSKPSGSLSAGFGSSTTSGFNFSNPGITASAGLTFGVSNPASAGFGTGGQLLQLKKPPAGNKRGKR</sequence>
<dbReference type="EMBL" id="WBMZ01009760">
    <property type="protein sequence ID" value="NXY20602.1"/>
    <property type="molecule type" value="Genomic_DNA"/>
</dbReference>
<dbReference type="GO" id="GO:0008139">
    <property type="term" value="F:nuclear localization sequence binding"/>
    <property type="evidence" value="ECO:0007669"/>
    <property type="project" value="InterPro"/>
</dbReference>
<evidence type="ECO:0000313" key="10">
    <source>
        <dbReference type="EMBL" id="NXY20602.1"/>
    </source>
</evidence>
<feature type="non-terminal residue" evidence="10">
    <location>
        <position position="1"/>
    </location>
</feature>
<dbReference type="GO" id="GO:0005643">
    <property type="term" value="C:nuclear pore"/>
    <property type="evidence" value="ECO:0007669"/>
    <property type="project" value="UniProtKB-SubCell"/>
</dbReference>
<keyword evidence="11" id="KW-1185">Reference proteome</keyword>
<evidence type="ECO:0000256" key="3">
    <source>
        <dbReference type="ARBA" id="ARBA00022816"/>
    </source>
</evidence>
<feature type="compositionally biased region" description="Basic and acidic residues" evidence="9">
    <location>
        <begin position="186"/>
        <end position="196"/>
    </location>
</feature>
<keyword evidence="7" id="KW-0539">Nucleus</keyword>
<dbReference type="Proteomes" id="UP000658642">
    <property type="component" value="Unassembled WGS sequence"/>
</dbReference>